<dbReference type="EMBL" id="JAABFR010002260">
    <property type="protein sequence ID" value="MBD4339530.1"/>
    <property type="molecule type" value="Genomic_DNA"/>
</dbReference>
<evidence type="ECO:0000313" key="2">
    <source>
        <dbReference type="EMBL" id="MBD4339530.1"/>
    </source>
</evidence>
<gene>
    <name evidence="2" type="ORF">GUH15_26485</name>
</gene>
<accession>A0A8I0HAM6</accession>
<dbReference type="GO" id="GO:0008972">
    <property type="term" value="F:phosphomethylpyrimidine kinase activity"/>
    <property type="evidence" value="ECO:0007669"/>
    <property type="project" value="TreeGrafter"/>
</dbReference>
<sequence length="81" mass="8443">MQKHYLNVLAIAGSDSAAGAGIQADIKTCLANGVYATTVITAVTAQNTCGVKHFCSVEPYMIDAQLDTVITDIRPDAVKTG</sequence>
<dbReference type="GO" id="GO:0005829">
    <property type="term" value="C:cytosol"/>
    <property type="evidence" value="ECO:0007669"/>
    <property type="project" value="TreeGrafter"/>
</dbReference>
<dbReference type="PANTHER" id="PTHR20858:SF17">
    <property type="entry name" value="HYDROXYMETHYLPYRIMIDINE_PHOSPHOMETHYLPYRIMIDINE KINASE THI20-RELATED"/>
    <property type="match status" value="1"/>
</dbReference>
<name>A0A8I0HAM6_XANCI</name>
<dbReference type="UniPathway" id="UPA00060">
    <property type="reaction ID" value="UER00138"/>
</dbReference>
<evidence type="ECO:0000259" key="1">
    <source>
        <dbReference type="Pfam" id="PF08543"/>
    </source>
</evidence>
<dbReference type="AlphaFoldDB" id="A0A8I0HAM6"/>
<dbReference type="GO" id="GO:0008902">
    <property type="term" value="F:hydroxymethylpyrimidine kinase activity"/>
    <property type="evidence" value="ECO:0007669"/>
    <property type="project" value="TreeGrafter"/>
</dbReference>
<dbReference type="InterPro" id="IPR029056">
    <property type="entry name" value="Ribokinase-like"/>
</dbReference>
<feature type="non-terminal residue" evidence="2">
    <location>
        <position position="81"/>
    </location>
</feature>
<dbReference type="Pfam" id="PF08543">
    <property type="entry name" value="Phos_pyr_kin"/>
    <property type="match status" value="1"/>
</dbReference>
<proteinExistence type="predicted"/>
<organism evidence="2 3">
    <name type="scientific">Xanthomonas citri pv. citri</name>
    <dbReference type="NCBI Taxonomy" id="611301"/>
    <lineage>
        <taxon>Bacteria</taxon>
        <taxon>Pseudomonadati</taxon>
        <taxon>Pseudomonadota</taxon>
        <taxon>Gammaproteobacteria</taxon>
        <taxon>Lysobacterales</taxon>
        <taxon>Lysobacteraceae</taxon>
        <taxon>Xanthomonas</taxon>
    </lineage>
</organism>
<dbReference type="Proteomes" id="UP000653002">
    <property type="component" value="Unassembled WGS sequence"/>
</dbReference>
<dbReference type="Gene3D" id="3.40.1190.20">
    <property type="match status" value="1"/>
</dbReference>
<dbReference type="GO" id="GO:0009229">
    <property type="term" value="P:thiamine diphosphate biosynthetic process"/>
    <property type="evidence" value="ECO:0007669"/>
    <property type="project" value="UniProtKB-UniPathway"/>
</dbReference>
<reference evidence="2" key="1">
    <citation type="submission" date="2020-01" db="EMBL/GenBank/DDBJ databases">
        <authorList>
            <person name="Richard D."/>
        </authorList>
    </citation>
    <scope>NUCLEOTIDE SEQUENCE</scope>
    <source>
        <strain evidence="2">JP541</strain>
    </source>
</reference>
<dbReference type="PANTHER" id="PTHR20858">
    <property type="entry name" value="PHOSPHOMETHYLPYRIMIDINE KINASE"/>
    <property type="match status" value="1"/>
</dbReference>
<feature type="domain" description="Pyridoxamine kinase/Phosphomethylpyrimidine kinase" evidence="1">
    <location>
        <begin position="15"/>
        <end position="81"/>
    </location>
</feature>
<protein>
    <recommendedName>
        <fullName evidence="1">Pyridoxamine kinase/Phosphomethylpyrimidine kinase domain-containing protein</fullName>
    </recommendedName>
</protein>
<dbReference type="InterPro" id="IPR013749">
    <property type="entry name" value="PM/HMP-P_kinase-1"/>
</dbReference>
<dbReference type="SUPFAM" id="SSF53613">
    <property type="entry name" value="Ribokinase-like"/>
    <property type="match status" value="1"/>
</dbReference>
<evidence type="ECO:0000313" key="3">
    <source>
        <dbReference type="Proteomes" id="UP000653002"/>
    </source>
</evidence>
<comment type="caution">
    <text evidence="2">The sequence shown here is derived from an EMBL/GenBank/DDBJ whole genome shotgun (WGS) entry which is preliminary data.</text>
</comment>
<dbReference type="GO" id="GO:0009228">
    <property type="term" value="P:thiamine biosynthetic process"/>
    <property type="evidence" value="ECO:0007669"/>
    <property type="project" value="TreeGrafter"/>
</dbReference>